<evidence type="ECO:0000256" key="7">
    <source>
        <dbReference type="ARBA" id="ARBA00023027"/>
    </source>
</evidence>
<feature type="compositionally biased region" description="Basic and acidic residues" evidence="16">
    <location>
        <begin position="358"/>
        <end position="368"/>
    </location>
</feature>
<dbReference type="EC" id="1.3.1.-" evidence="13"/>
<dbReference type="GO" id="GO:0102263">
    <property type="term" value="F:tRNA-dihydrouridine17 synthase activity"/>
    <property type="evidence" value="ECO:0007669"/>
    <property type="project" value="RHEA"/>
</dbReference>
<evidence type="ECO:0000313" key="19">
    <source>
        <dbReference type="Proteomes" id="UP000198406"/>
    </source>
</evidence>
<evidence type="ECO:0000259" key="17">
    <source>
        <dbReference type="Pfam" id="PF01207"/>
    </source>
</evidence>
<dbReference type="OrthoDB" id="272303at2759"/>
<evidence type="ECO:0000256" key="3">
    <source>
        <dbReference type="ARBA" id="ARBA00022643"/>
    </source>
</evidence>
<comment type="catalytic activity">
    <reaction evidence="12">
        <text>5,6-dihydrouridine(17) in tRNA + NADP(+) = uridine(17) in tRNA + NADPH + H(+)</text>
        <dbReference type="Rhea" id="RHEA:53368"/>
        <dbReference type="Rhea" id="RHEA-COMP:13541"/>
        <dbReference type="Rhea" id="RHEA-COMP:13542"/>
        <dbReference type="ChEBI" id="CHEBI:15378"/>
        <dbReference type="ChEBI" id="CHEBI:57783"/>
        <dbReference type="ChEBI" id="CHEBI:58349"/>
        <dbReference type="ChEBI" id="CHEBI:65315"/>
        <dbReference type="ChEBI" id="CHEBI:74443"/>
        <dbReference type="EC" id="1.3.1.88"/>
    </reaction>
    <physiologicalReaction direction="right-to-left" evidence="12">
        <dbReference type="Rhea" id="RHEA:53370"/>
    </physiologicalReaction>
</comment>
<keyword evidence="5" id="KW-0521">NADP</keyword>
<feature type="domain" description="DUS-like FMN-binding" evidence="17">
    <location>
        <begin position="12"/>
        <end position="314"/>
    </location>
</feature>
<dbReference type="CDD" id="cd02801">
    <property type="entry name" value="DUS_like_FMN"/>
    <property type="match status" value="1"/>
</dbReference>
<evidence type="ECO:0000256" key="10">
    <source>
        <dbReference type="ARBA" id="ARBA00047652"/>
    </source>
</evidence>
<feature type="binding site" evidence="15">
    <location>
        <position position="137"/>
    </location>
    <ligand>
        <name>FMN</name>
        <dbReference type="ChEBI" id="CHEBI:58210"/>
    </ligand>
</feature>
<feature type="region of interest" description="Disordered" evidence="16">
    <location>
        <begin position="358"/>
        <end position="393"/>
    </location>
</feature>
<comment type="cofactor">
    <cofactor evidence="1 13 15">
        <name>FMN</name>
        <dbReference type="ChEBI" id="CHEBI:58210"/>
    </cofactor>
</comment>
<dbReference type="PANTHER" id="PTHR11082">
    <property type="entry name" value="TRNA-DIHYDROURIDINE SYNTHASE"/>
    <property type="match status" value="1"/>
</dbReference>
<name>A0A1Z5JMY2_FISSO</name>
<evidence type="ECO:0000256" key="14">
    <source>
        <dbReference type="PIRSR" id="PIRSR006621-1"/>
    </source>
</evidence>
<comment type="catalytic activity">
    <reaction evidence="11">
        <text>5,6-dihydrouridine(16) in tRNA + NAD(+) = uridine(16) in tRNA + NADH + H(+)</text>
        <dbReference type="Rhea" id="RHEA:53380"/>
        <dbReference type="Rhea" id="RHEA-COMP:13543"/>
        <dbReference type="Rhea" id="RHEA-COMP:13544"/>
        <dbReference type="ChEBI" id="CHEBI:15378"/>
        <dbReference type="ChEBI" id="CHEBI:57540"/>
        <dbReference type="ChEBI" id="CHEBI:57945"/>
        <dbReference type="ChEBI" id="CHEBI:65315"/>
        <dbReference type="ChEBI" id="CHEBI:74443"/>
        <dbReference type="EC" id="1.3.1.88"/>
    </reaction>
    <physiologicalReaction direction="right-to-left" evidence="11">
        <dbReference type="Rhea" id="RHEA:53382"/>
    </physiologicalReaction>
</comment>
<dbReference type="AlphaFoldDB" id="A0A1Z5JMY2"/>
<evidence type="ECO:0000256" key="13">
    <source>
        <dbReference type="PIRNR" id="PIRNR006621"/>
    </source>
</evidence>
<dbReference type="Gene3D" id="3.20.20.70">
    <property type="entry name" value="Aldolase class I"/>
    <property type="match status" value="1"/>
</dbReference>
<keyword evidence="15" id="KW-0547">Nucleotide-binding</keyword>
<dbReference type="InterPro" id="IPR018517">
    <property type="entry name" value="tRNA_hU_synthase_CS"/>
</dbReference>
<comment type="function">
    <text evidence="13">Catalyzes the synthesis of dihydrouridine, a modified base found in the D-loop of most tRNAs.</text>
</comment>
<feature type="binding site" evidence="15">
    <location>
        <begin position="14"/>
        <end position="16"/>
    </location>
    <ligand>
        <name>FMN</name>
        <dbReference type="ChEBI" id="CHEBI:58210"/>
    </ligand>
</feature>
<keyword evidence="4 13" id="KW-0819">tRNA processing</keyword>
<evidence type="ECO:0000313" key="18">
    <source>
        <dbReference type="EMBL" id="GAX15370.1"/>
    </source>
</evidence>
<reference evidence="18 19" key="1">
    <citation type="journal article" date="2015" name="Plant Cell">
        <title>Oil accumulation by the oleaginous diatom Fistulifera solaris as revealed by the genome and transcriptome.</title>
        <authorList>
            <person name="Tanaka T."/>
            <person name="Maeda Y."/>
            <person name="Veluchamy A."/>
            <person name="Tanaka M."/>
            <person name="Abida H."/>
            <person name="Marechal E."/>
            <person name="Bowler C."/>
            <person name="Muto M."/>
            <person name="Sunaga Y."/>
            <person name="Tanaka M."/>
            <person name="Yoshino T."/>
            <person name="Taniguchi T."/>
            <person name="Fukuda Y."/>
            <person name="Nemoto M."/>
            <person name="Matsumoto M."/>
            <person name="Wong P.S."/>
            <person name="Aburatani S."/>
            <person name="Fujibuchi W."/>
        </authorList>
    </citation>
    <scope>NUCLEOTIDE SEQUENCE [LARGE SCALE GENOMIC DNA]</scope>
    <source>
        <strain evidence="18 19">JPCC DA0580</strain>
    </source>
</reference>
<evidence type="ECO:0000256" key="5">
    <source>
        <dbReference type="ARBA" id="ARBA00022857"/>
    </source>
</evidence>
<evidence type="ECO:0000256" key="2">
    <source>
        <dbReference type="ARBA" id="ARBA00022630"/>
    </source>
</evidence>
<feature type="binding site" evidence="15">
    <location>
        <position position="177"/>
    </location>
    <ligand>
        <name>FMN</name>
        <dbReference type="ChEBI" id="CHEBI:58210"/>
    </ligand>
</feature>
<comment type="catalytic activity">
    <reaction evidence="9">
        <text>5,6-dihydrouridine(17) in tRNA + NAD(+) = uridine(17) in tRNA + NADH + H(+)</text>
        <dbReference type="Rhea" id="RHEA:53372"/>
        <dbReference type="Rhea" id="RHEA-COMP:13541"/>
        <dbReference type="Rhea" id="RHEA-COMP:13542"/>
        <dbReference type="ChEBI" id="CHEBI:15378"/>
        <dbReference type="ChEBI" id="CHEBI:57540"/>
        <dbReference type="ChEBI" id="CHEBI:57945"/>
        <dbReference type="ChEBI" id="CHEBI:65315"/>
        <dbReference type="ChEBI" id="CHEBI:74443"/>
        <dbReference type="EC" id="1.3.1.88"/>
    </reaction>
    <physiologicalReaction direction="right-to-left" evidence="9">
        <dbReference type="Rhea" id="RHEA:53374"/>
    </physiologicalReaction>
</comment>
<dbReference type="PIRSF" id="PIRSF006621">
    <property type="entry name" value="Dus"/>
    <property type="match status" value="1"/>
</dbReference>
<dbReference type="EMBL" id="BDSP01000092">
    <property type="protein sequence ID" value="GAX15370.1"/>
    <property type="molecule type" value="Genomic_DNA"/>
</dbReference>
<evidence type="ECO:0000256" key="4">
    <source>
        <dbReference type="ARBA" id="ARBA00022694"/>
    </source>
</evidence>
<dbReference type="FunCoup" id="A0A1Z5JMY2">
    <property type="interactions" value="824"/>
</dbReference>
<keyword evidence="19" id="KW-1185">Reference proteome</keyword>
<dbReference type="GO" id="GO:0050660">
    <property type="term" value="F:flavin adenine dinucleotide binding"/>
    <property type="evidence" value="ECO:0007669"/>
    <property type="project" value="InterPro"/>
</dbReference>
<evidence type="ECO:0000256" key="1">
    <source>
        <dbReference type="ARBA" id="ARBA00001917"/>
    </source>
</evidence>
<protein>
    <recommendedName>
        <fullName evidence="13">tRNA-dihydrouridine synthase</fullName>
        <ecNumber evidence="13">1.3.1.-</ecNumber>
    </recommendedName>
</protein>
<dbReference type="PANTHER" id="PTHR11082:SF5">
    <property type="entry name" value="TRNA-DIHYDROURIDINE(16_17) SYNTHASE [NAD(P)(+)]-LIKE"/>
    <property type="match status" value="1"/>
</dbReference>
<dbReference type="PROSITE" id="PS01136">
    <property type="entry name" value="UPF0034"/>
    <property type="match status" value="1"/>
</dbReference>
<dbReference type="InterPro" id="IPR013785">
    <property type="entry name" value="Aldolase_TIM"/>
</dbReference>
<dbReference type="InterPro" id="IPR001269">
    <property type="entry name" value="DUS_fam"/>
</dbReference>
<feature type="compositionally biased region" description="Polar residues" evidence="16">
    <location>
        <begin position="384"/>
        <end position="393"/>
    </location>
</feature>
<comment type="catalytic activity">
    <reaction evidence="10">
        <text>5,6-dihydrouridine(16) in tRNA + NADP(+) = uridine(16) in tRNA + NADPH + H(+)</text>
        <dbReference type="Rhea" id="RHEA:53376"/>
        <dbReference type="Rhea" id="RHEA-COMP:13543"/>
        <dbReference type="Rhea" id="RHEA-COMP:13544"/>
        <dbReference type="ChEBI" id="CHEBI:15378"/>
        <dbReference type="ChEBI" id="CHEBI:57783"/>
        <dbReference type="ChEBI" id="CHEBI:58349"/>
        <dbReference type="ChEBI" id="CHEBI:65315"/>
        <dbReference type="ChEBI" id="CHEBI:74443"/>
        <dbReference type="EC" id="1.3.1.88"/>
    </reaction>
    <physiologicalReaction direction="right-to-left" evidence="10">
        <dbReference type="Rhea" id="RHEA:53378"/>
    </physiologicalReaction>
</comment>
<evidence type="ECO:0000256" key="8">
    <source>
        <dbReference type="ARBA" id="ARBA00038313"/>
    </source>
</evidence>
<sequence length="393" mass="44108">MERHGHRDTWVLAPMVDQSDLPFRKLVRKYGCTLCFTPMIHAKMLLTHAVYRRKFLIRDDPTDRPLIAQLCGNDAETLIAAARLLEPFCDAIDLNCGCPQMIARRGNYGAFLLESPDSLVETVKQLVQGVNIPVCVKVRLVPTSDSSCETPQTDWDASIDLYRRLVREAGIAMLTVHGRTRHHKGPTIGKADWDAVRRVVEELGSEVPILSNGSIDSLEQAQECRQVTGVDGIMSSEAILEYPALFAGVERKSRVQLAYEYLQLAKEYPPELGGQGSGTKCMRAHIHRFLDGDFEGNNHFRQALIAAKGREDLWDIVDQVAAIQKENGHDVASEKLSWYMRYRNGQFDGLSDRHKAERLGSTKSRLPDSDDEEEDVEGCAQCVFDTNNDNGDY</sequence>
<comment type="similarity">
    <text evidence="8">Belongs to the Dus family. Dus1 subfamily.</text>
</comment>
<gene>
    <name evidence="18" type="ORF">FisN_8Lh336</name>
</gene>
<evidence type="ECO:0000256" key="12">
    <source>
        <dbReference type="ARBA" id="ARBA00049467"/>
    </source>
</evidence>
<keyword evidence="7" id="KW-0520">NAD</keyword>
<organism evidence="18 19">
    <name type="scientific">Fistulifera solaris</name>
    <name type="common">Oleaginous diatom</name>
    <dbReference type="NCBI Taxonomy" id="1519565"/>
    <lineage>
        <taxon>Eukaryota</taxon>
        <taxon>Sar</taxon>
        <taxon>Stramenopiles</taxon>
        <taxon>Ochrophyta</taxon>
        <taxon>Bacillariophyta</taxon>
        <taxon>Bacillariophyceae</taxon>
        <taxon>Bacillariophycidae</taxon>
        <taxon>Naviculales</taxon>
        <taxon>Naviculaceae</taxon>
        <taxon>Fistulifera</taxon>
    </lineage>
</organism>
<feature type="binding site" evidence="15">
    <location>
        <position position="69"/>
    </location>
    <ligand>
        <name>FMN</name>
        <dbReference type="ChEBI" id="CHEBI:58210"/>
    </ligand>
</feature>
<evidence type="ECO:0000256" key="11">
    <source>
        <dbReference type="ARBA" id="ARBA00048934"/>
    </source>
</evidence>
<proteinExistence type="inferred from homology"/>
<accession>A0A1Z5JMY2</accession>
<feature type="active site" description="Proton donor" evidence="14">
    <location>
        <position position="98"/>
    </location>
</feature>
<keyword evidence="2 13" id="KW-0285">Flavoprotein</keyword>
<evidence type="ECO:0000256" key="15">
    <source>
        <dbReference type="PIRSR" id="PIRSR006621-2"/>
    </source>
</evidence>
<evidence type="ECO:0000256" key="6">
    <source>
        <dbReference type="ARBA" id="ARBA00023002"/>
    </source>
</evidence>
<dbReference type="InParanoid" id="A0A1Z5JMY2"/>
<evidence type="ECO:0000256" key="9">
    <source>
        <dbReference type="ARBA" id="ARBA00047287"/>
    </source>
</evidence>
<comment type="similarity">
    <text evidence="13">Belongs to the dus family.</text>
</comment>
<keyword evidence="3 13" id="KW-0288">FMN</keyword>
<dbReference type="Pfam" id="PF01207">
    <property type="entry name" value="Dus"/>
    <property type="match status" value="1"/>
</dbReference>
<dbReference type="SUPFAM" id="SSF51395">
    <property type="entry name" value="FMN-linked oxidoreductases"/>
    <property type="match status" value="1"/>
</dbReference>
<evidence type="ECO:0000256" key="16">
    <source>
        <dbReference type="SAM" id="MobiDB-lite"/>
    </source>
</evidence>
<dbReference type="Proteomes" id="UP000198406">
    <property type="component" value="Unassembled WGS sequence"/>
</dbReference>
<dbReference type="InterPro" id="IPR035587">
    <property type="entry name" value="DUS-like_FMN-bd"/>
</dbReference>
<comment type="caution">
    <text evidence="18">The sequence shown here is derived from an EMBL/GenBank/DDBJ whole genome shotgun (WGS) entry which is preliminary data.</text>
</comment>
<keyword evidence="6 13" id="KW-0560">Oxidoreductase</keyword>
<dbReference type="GO" id="GO:0102262">
    <property type="term" value="F:tRNA-dihydrouridine16 synthase activity"/>
    <property type="evidence" value="ECO:0007669"/>
    <property type="project" value="RHEA"/>
</dbReference>